<reference evidence="1 2" key="1">
    <citation type="submission" date="2013-04" db="EMBL/GenBank/DDBJ databases">
        <title>The Genome Sequence of Bacteroides massiliensis dnLKV3.</title>
        <authorList>
            <consortium name="The Broad Institute Genomics Platform"/>
            <consortium name="The Broad Institute Genome Sequencing Center for Infectious Disease"/>
            <person name="Earl A."/>
            <person name="Xavier R."/>
            <person name="Kuhn K."/>
            <person name="Stappenbeck T."/>
            <person name="Walker B."/>
            <person name="Young S."/>
            <person name="Zeng Q."/>
            <person name="Gargeya S."/>
            <person name="Fitzgerald M."/>
            <person name="Haas B."/>
            <person name="Abouelleil A."/>
            <person name="Allen A.W."/>
            <person name="Alvarado L."/>
            <person name="Arachchi H.M."/>
            <person name="Berlin A.M."/>
            <person name="Chapman S.B."/>
            <person name="Gainer-Dewar J."/>
            <person name="Goldberg J."/>
            <person name="Griggs A."/>
            <person name="Gujja S."/>
            <person name="Hansen M."/>
            <person name="Howarth C."/>
            <person name="Imamovic A."/>
            <person name="Ireland A."/>
            <person name="Larimer J."/>
            <person name="McCowan C."/>
            <person name="Murphy C."/>
            <person name="Pearson M."/>
            <person name="Poon T.W."/>
            <person name="Priest M."/>
            <person name="Roberts A."/>
            <person name="Saif S."/>
            <person name="Shea T."/>
            <person name="Sisk P."/>
            <person name="Sykes S."/>
            <person name="Wortman J."/>
            <person name="Nusbaum C."/>
            <person name="Birren B."/>
        </authorList>
    </citation>
    <scope>NUCLEOTIDE SEQUENCE [LARGE SCALE GENOMIC DNA]</scope>
    <source>
        <strain evidence="2">dnLKV3</strain>
    </source>
</reference>
<dbReference type="Proteomes" id="UP000014200">
    <property type="component" value="Unassembled WGS sequence"/>
</dbReference>
<dbReference type="STRING" id="1235788.C802_00906"/>
<accession>R9IC36</accession>
<sequence>MYFSLVKRDLRGGMFSWGSIARVHPLFVFKYFLDWLKSDDITTFASSLLLRGIFRKKYEV</sequence>
<comment type="caution">
    <text evidence="1">The sequence shown here is derived from an EMBL/GenBank/DDBJ whole genome shotgun (WGS) entry which is preliminary data.</text>
</comment>
<organism evidence="1 2">
    <name type="scientific">Phocaeicola sartorii</name>
    <dbReference type="NCBI Taxonomy" id="671267"/>
    <lineage>
        <taxon>Bacteria</taxon>
        <taxon>Pseudomonadati</taxon>
        <taxon>Bacteroidota</taxon>
        <taxon>Bacteroidia</taxon>
        <taxon>Bacteroidales</taxon>
        <taxon>Bacteroidaceae</taxon>
        <taxon>Phocaeicola</taxon>
    </lineage>
</organism>
<evidence type="ECO:0000313" key="2">
    <source>
        <dbReference type="Proteomes" id="UP000014200"/>
    </source>
</evidence>
<protein>
    <submittedName>
        <fullName evidence="1">Uncharacterized protein</fullName>
    </submittedName>
</protein>
<dbReference type="HOGENOM" id="CLU_2931809_0_0_10"/>
<dbReference type="AlphaFoldDB" id="R9IC36"/>
<name>R9IC36_9BACT</name>
<evidence type="ECO:0000313" key="1">
    <source>
        <dbReference type="EMBL" id="EOS14889.1"/>
    </source>
</evidence>
<proteinExistence type="predicted"/>
<gene>
    <name evidence="1" type="ORF">C802_00906</name>
</gene>
<dbReference type="EMBL" id="ASSP01000006">
    <property type="protein sequence ID" value="EOS14889.1"/>
    <property type="molecule type" value="Genomic_DNA"/>
</dbReference>
<keyword evidence="2" id="KW-1185">Reference proteome</keyword>